<dbReference type="AlphaFoldDB" id="A0A803M592"/>
<accession>A0A803M592</accession>
<name>A0A803M592_CHEQI</name>
<dbReference type="Gramene" id="AUR62023615-RA">
    <property type="protein sequence ID" value="AUR62023615-RA:cds"/>
    <property type="gene ID" value="AUR62023615"/>
</dbReference>
<dbReference type="OMA" id="EESCCQN"/>
<feature type="region of interest" description="Disordered" evidence="1">
    <location>
        <begin position="119"/>
        <end position="140"/>
    </location>
</feature>
<dbReference type="EnsemblPlants" id="AUR62023615-RA">
    <property type="protein sequence ID" value="AUR62023615-RA:cds"/>
    <property type="gene ID" value="AUR62023615"/>
</dbReference>
<feature type="region of interest" description="Disordered" evidence="1">
    <location>
        <begin position="160"/>
        <end position="179"/>
    </location>
</feature>
<evidence type="ECO:0000256" key="1">
    <source>
        <dbReference type="SAM" id="MobiDB-lite"/>
    </source>
</evidence>
<reference evidence="2" key="2">
    <citation type="submission" date="2021-03" db="UniProtKB">
        <authorList>
            <consortium name="EnsemblPlants"/>
        </authorList>
    </citation>
    <scope>IDENTIFICATION</scope>
</reference>
<dbReference type="GeneID" id="110725314"/>
<dbReference type="RefSeq" id="XP_021760496.1">
    <property type="nucleotide sequence ID" value="XM_021904804.1"/>
</dbReference>
<feature type="region of interest" description="Disordered" evidence="1">
    <location>
        <begin position="23"/>
        <end position="44"/>
    </location>
</feature>
<organism evidence="2 3">
    <name type="scientific">Chenopodium quinoa</name>
    <name type="common">Quinoa</name>
    <dbReference type="NCBI Taxonomy" id="63459"/>
    <lineage>
        <taxon>Eukaryota</taxon>
        <taxon>Viridiplantae</taxon>
        <taxon>Streptophyta</taxon>
        <taxon>Embryophyta</taxon>
        <taxon>Tracheophyta</taxon>
        <taxon>Spermatophyta</taxon>
        <taxon>Magnoliopsida</taxon>
        <taxon>eudicotyledons</taxon>
        <taxon>Gunneridae</taxon>
        <taxon>Pentapetalae</taxon>
        <taxon>Caryophyllales</taxon>
        <taxon>Chenopodiaceae</taxon>
        <taxon>Chenopodioideae</taxon>
        <taxon>Atripliceae</taxon>
        <taxon>Chenopodium</taxon>
    </lineage>
</organism>
<dbReference type="KEGG" id="cqi:110725314"/>
<protein>
    <submittedName>
        <fullName evidence="2">Uncharacterized protein</fullName>
    </submittedName>
</protein>
<keyword evidence="3" id="KW-1185">Reference proteome</keyword>
<evidence type="ECO:0000313" key="3">
    <source>
        <dbReference type="Proteomes" id="UP000596660"/>
    </source>
</evidence>
<reference evidence="2" key="1">
    <citation type="journal article" date="2017" name="Nature">
        <title>The genome of Chenopodium quinoa.</title>
        <authorList>
            <person name="Jarvis D.E."/>
            <person name="Ho Y.S."/>
            <person name="Lightfoot D.J."/>
            <person name="Schmoeckel S.M."/>
            <person name="Li B."/>
            <person name="Borm T.J.A."/>
            <person name="Ohyanagi H."/>
            <person name="Mineta K."/>
            <person name="Michell C.T."/>
            <person name="Saber N."/>
            <person name="Kharbatia N.M."/>
            <person name="Rupper R.R."/>
            <person name="Sharp A.R."/>
            <person name="Dally N."/>
            <person name="Boughton B.A."/>
            <person name="Woo Y.H."/>
            <person name="Gao G."/>
            <person name="Schijlen E.G.W.M."/>
            <person name="Guo X."/>
            <person name="Momin A.A."/>
            <person name="Negrao S."/>
            <person name="Al-Babili S."/>
            <person name="Gehring C."/>
            <person name="Roessner U."/>
            <person name="Jung C."/>
            <person name="Murphy K."/>
            <person name="Arold S.T."/>
            <person name="Gojobori T."/>
            <person name="van der Linden C.G."/>
            <person name="van Loo E.N."/>
            <person name="Jellen E.N."/>
            <person name="Maughan P.J."/>
            <person name="Tester M."/>
        </authorList>
    </citation>
    <scope>NUCLEOTIDE SEQUENCE [LARGE SCALE GENOMIC DNA]</scope>
    <source>
        <strain evidence="2">cv. PI 614886</strain>
    </source>
</reference>
<evidence type="ECO:0000313" key="2">
    <source>
        <dbReference type="EnsemblPlants" id="AUR62023615-RA:cds"/>
    </source>
</evidence>
<dbReference type="OrthoDB" id="847067at2759"/>
<proteinExistence type="predicted"/>
<dbReference type="Proteomes" id="UP000596660">
    <property type="component" value="Unplaced"/>
</dbReference>
<gene>
    <name evidence="2" type="primary">LOC110725314</name>
</gene>
<sequence>MGKLEKQQKWSVNRVIVTVYEESSTSGPRPRKIRTITPKSTTPSCGYDRRADLLAYAHHLRNVGSQQIQHDHSPTVFSNLPNKPKRRRRWFARLKALKFSFGRLFGREKKKAWKYENVESRDRENRYRTSPSPRRGRGRCSKFSKKLGYVLKQFSCGSKCSKGGFDRNDDQYQDLRNNS</sequence>